<accession>A0A951PD05</accession>
<feature type="transmembrane region" description="Helical" evidence="1">
    <location>
        <begin position="21"/>
        <end position="47"/>
    </location>
</feature>
<evidence type="ECO:0000313" key="2">
    <source>
        <dbReference type="EMBL" id="MBW4467299.1"/>
    </source>
</evidence>
<proteinExistence type="predicted"/>
<reference evidence="2" key="2">
    <citation type="journal article" date="2022" name="Microbiol. Resour. Announc.">
        <title>Metagenome Sequencing to Explore Phylogenomics of Terrestrial Cyanobacteria.</title>
        <authorList>
            <person name="Ward R.D."/>
            <person name="Stajich J.E."/>
            <person name="Johansen J.R."/>
            <person name="Huntemann M."/>
            <person name="Clum A."/>
            <person name="Foster B."/>
            <person name="Foster B."/>
            <person name="Roux S."/>
            <person name="Palaniappan K."/>
            <person name="Varghese N."/>
            <person name="Mukherjee S."/>
            <person name="Reddy T.B.K."/>
            <person name="Daum C."/>
            <person name="Copeland A."/>
            <person name="Chen I.A."/>
            <person name="Ivanova N.N."/>
            <person name="Kyrpides N.C."/>
            <person name="Shapiro N."/>
            <person name="Eloe-Fadrosh E.A."/>
            <person name="Pietrasiak N."/>
        </authorList>
    </citation>
    <scope>NUCLEOTIDE SEQUENCE</scope>
    <source>
        <strain evidence="2">GSE-TBD4-15B</strain>
    </source>
</reference>
<gene>
    <name evidence="2" type="ORF">KME07_17880</name>
</gene>
<evidence type="ECO:0000313" key="3">
    <source>
        <dbReference type="Proteomes" id="UP000707356"/>
    </source>
</evidence>
<dbReference type="PANTHER" id="PTHR34548">
    <property type="entry name" value="PROTEIN TIC 21, CHLOROPLASTIC"/>
    <property type="match status" value="1"/>
</dbReference>
<organism evidence="2 3">
    <name type="scientific">Pegethrix bostrychoides GSE-TBD4-15B</name>
    <dbReference type="NCBI Taxonomy" id="2839662"/>
    <lineage>
        <taxon>Bacteria</taxon>
        <taxon>Bacillati</taxon>
        <taxon>Cyanobacteriota</taxon>
        <taxon>Cyanophyceae</taxon>
        <taxon>Oculatellales</taxon>
        <taxon>Oculatellaceae</taxon>
        <taxon>Pegethrix</taxon>
    </lineage>
</organism>
<dbReference type="Proteomes" id="UP000707356">
    <property type="component" value="Unassembled WGS sequence"/>
</dbReference>
<dbReference type="AlphaFoldDB" id="A0A951PD05"/>
<keyword evidence="1" id="KW-1133">Transmembrane helix</keyword>
<dbReference type="EMBL" id="JAHHHV010000075">
    <property type="protein sequence ID" value="MBW4467299.1"/>
    <property type="molecule type" value="Genomic_DNA"/>
</dbReference>
<evidence type="ECO:0000256" key="1">
    <source>
        <dbReference type="SAM" id="Phobius"/>
    </source>
</evidence>
<dbReference type="PANTHER" id="PTHR34548:SF2">
    <property type="entry name" value="PROTEIN TIC 21, CHLOROPLASTIC"/>
    <property type="match status" value="1"/>
</dbReference>
<feature type="transmembrane region" description="Helical" evidence="1">
    <location>
        <begin position="121"/>
        <end position="147"/>
    </location>
</feature>
<dbReference type="Pfam" id="PF12263">
    <property type="entry name" value="DUF3611"/>
    <property type="match status" value="1"/>
</dbReference>
<reference evidence="2" key="1">
    <citation type="submission" date="2021-05" db="EMBL/GenBank/DDBJ databases">
        <authorList>
            <person name="Pietrasiak N."/>
            <person name="Ward R."/>
            <person name="Stajich J.E."/>
            <person name="Kurbessoian T."/>
        </authorList>
    </citation>
    <scope>NUCLEOTIDE SEQUENCE</scope>
    <source>
        <strain evidence="2">GSE-TBD4-15B</strain>
    </source>
</reference>
<keyword evidence="1" id="KW-0812">Transmembrane</keyword>
<sequence length="205" mass="21938">MANRIDSYSLPPALRRVVTAFRFGGWLSFWIQIVLAVVSAIVLLFAAGSFGASSTVPVQTIPGVPQAQVPSGSFNPGTGAGLFLAVLGLLVLFVGAYWAYRYTRIARKLRNAADRPKRGDVLRILYIGLGINLVGMLLTILGAQAIVGSLVAKSFAQGVGIFSGNFQRFINPLDIFVVQANTNTIMAHFIGLVSTLGILRTADRQ</sequence>
<comment type="caution">
    <text evidence="2">The sequence shown here is derived from an EMBL/GenBank/DDBJ whole genome shotgun (WGS) entry which is preliminary data.</text>
</comment>
<name>A0A951PD05_9CYAN</name>
<feature type="transmembrane region" description="Helical" evidence="1">
    <location>
        <begin position="185"/>
        <end position="202"/>
    </location>
</feature>
<feature type="transmembrane region" description="Helical" evidence="1">
    <location>
        <begin position="80"/>
        <end position="100"/>
    </location>
</feature>
<keyword evidence="1" id="KW-0472">Membrane</keyword>
<protein>
    <submittedName>
        <fullName evidence="2">DUF3611 family protein</fullName>
    </submittedName>
</protein>
<dbReference type="InterPro" id="IPR022051">
    <property type="entry name" value="DUF3611"/>
</dbReference>